<dbReference type="Pfam" id="PF11298">
    <property type="entry name" value="DUF3099"/>
    <property type="match status" value="1"/>
</dbReference>
<organism evidence="2 3">
    <name type="scientific">Marisediminicola antarctica</name>
    <dbReference type="NCBI Taxonomy" id="674079"/>
    <lineage>
        <taxon>Bacteria</taxon>
        <taxon>Bacillati</taxon>
        <taxon>Actinomycetota</taxon>
        <taxon>Actinomycetes</taxon>
        <taxon>Micrococcales</taxon>
        <taxon>Microbacteriaceae</taxon>
        <taxon>Marisediminicola</taxon>
    </lineage>
</organism>
<evidence type="ECO:0000256" key="1">
    <source>
        <dbReference type="SAM" id="Phobius"/>
    </source>
</evidence>
<sequence length="76" mass="8191">MTKYLIAMGVRLVCIALCFVVQGWWLAVFAIAAIVLPYFAVILANVGHQEAGTVMRPGSIVPVRPREQSSDTSDAA</sequence>
<dbReference type="EMBL" id="CP017146">
    <property type="protein sequence ID" value="QHO71137.1"/>
    <property type="molecule type" value="Genomic_DNA"/>
</dbReference>
<evidence type="ECO:0000313" key="2">
    <source>
        <dbReference type="EMBL" id="QHO71137.1"/>
    </source>
</evidence>
<protein>
    <recommendedName>
        <fullName evidence="4">DUF3099 domain-containing protein</fullName>
    </recommendedName>
</protein>
<evidence type="ECO:0008006" key="4">
    <source>
        <dbReference type="Google" id="ProtNLM"/>
    </source>
</evidence>
<keyword evidence="1" id="KW-0812">Transmembrane</keyword>
<reference evidence="2 3" key="1">
    <citation type="submission" date="2016-09" db="EMBL/GenBank/DDBJ databases">
        <title>Complete genome sequence of microbes from the polar regions.</title>
        <authorList>
            <person name="Liao L."/>
            <person name="Chen B."/>
        </authorList>
    </citation>
    <scope>NUCLEOTIDE SEQUENCE [LARGE SCALE GENOMIC DNA]</scope>
    <source>
        <strain evidence="2 3">ZS314</strain>
    </source>
</reference>
<name>A0A7L5AL90_9MICO</name>
<feature type="transmembrane region" description="Helical" evidence="1">
    <location>
        <begin position="12"/>
        <end position="39"/>
    </location>
</feature>
<keyword evidence="3" id="KW-1185">Reference proteome</keyword>
<dbReference type="InterPro" id="IPR021449">
    <property type="entry name" value="DUF3099"/>
</dbReference>
<evidence type="ECO:0000313" key="3">
    <source>
        <dbReference type="Proteomes" id="UP000464507"/>
    </source>
</evidence>
<keyword evidence="1" id="KW-1133">Transmembrane helix</keyword>
<proteinExistence type="predicted"/>
<dbReference type="AlphaFoldDB" id="A0A7L5AL90"/>
<gene>
    <name evidence="2" type="ORF">BHD05_10745</name>
</gene>
<dbReference type="KEGG" id="mant:BHD05_10745"/>
<keyword evidence="1" id="KW-0472">Membrane</keyword>
<dbReference type="Proteomes" id="UP000464507">
    <property type="component" value="Chromosome"/>
</dbReference>
<accession>A0A7L5AL90</accession>